<dbReference type="Pfam" id="PF00743">
    <property type="entry name" value="FMO-like"/>
    <property type="match status" value="1"/>
</dbReference>
<dbReference type="EMBL" id="JAXOVC010000009">
    <property type="protein sequence ID" value="KAK4497323.1"/>
    <property type="molecule type" value="Genomic_DNA"/>
</dbReference>
<sequence>MGPGSAWKNVPLTEHPATLPRADIPDSIDHTKIAKDSLQKLCELDTSSLADNAIWRDSFAFSGTFRTFFGPRKILQTWQDLTKQSMPSDFQLDEGSAFVMRLGPETSWIQATFLFNTHGSRPSKCSGTIGIAPANGSRNFADWQIWLLCTVLEQPEGFPDVDRLESAKKVCSKGNESDNTPGHHATNGSHSDNIGKAQPLPLDCLVVGAGIGGLCMAARLKALGLSHVVVDKHEAIGDVWTKDRYDSIRLHTSKHYNQLPGVPPTFGKDDPYLLNGKQLSDGFKRFAEVFGIDASFMGSTCLEKAEYDEPERMWKTQLKRQGEDLTLRAKHIVLAIGDMGHKPQFPQYKHIDLYKGDIMHARAWRNADPWRGKRGVVIGSANTAHDTIRDMAKSDFESITLIQRSQTFVLPASTFSGLVDPVFNENTPVDVSDRILLSLPLSIQRLEAMAGIQAMADLNPTKFDQMEANGFNVRRYGDLWGQLYDSQGKHFFDTGAGDLIASGRVKVRSDALPVEYTESGLLLDDGSRVDADVVVFATGYTSSINSAVQDMFGEEVSRQLRPFWGTDAEGEVLGAWRHTGHHGIWYTGHGFAHARYYSRFVAMQIKADIDGKPFEAYEA</sequence>
<dbReference type="InterPro" id="IPR036188">
    <property type="entry name" value="FAD/NAD-bd_sf"/>
</dbReference>
<evidence type="ECO:0000256" key="1">
    <source>
        <dbReference type="ARBA" id="ARBA00022630"/>
    </source>
</evidence>
<dbReference type="InterPro" id="IPR020946">
    <property type="entry name" value="Flavin_mOase-like"/>
</dbReference>
<dbReference type="InterPro" id="IPR050982">
    <property type="entry name" value="Auxin_biosynth/cation_transpt"/>
</dbReference>
<name>A0ABR0E8B5_ZASCE</name>
<accession>A0ABR0E8B5</accession>
<dbReference type="Proteomes" id="UP001305779">
    <property type="component" value="Unassembled WGS sequence"/>
</dbReference>
<evidence type="ECO:0000256" key="3">
    <source>
        <dbReference type="ARBA" id="ARBA00023002"/>
    </source>
</evidence>
<comment type="caution">
    <text evidence="5">The sequence shown here is derived from an EMBL/GenBank/DDBJ whole genome shotgun (WGS) entry which is preliminary data.</text>
</comment>
<evidence type="ECO:0000256" key="2">
    <source>
        <dbReference type="ARBA" id="ARBA00022827"/>
    </source>
</evidence>
<keyword evidence="2" id="KW-0274">FAD</keyword>
<dbReference type="Gene3D" id="3.50.50.60">
    <property type="entry name" value="FAD/NAD(P)-binding domain"/>
    <property type="match status" value="1"/>
</dbReference>
<dbReference type="SUPFAM" id="SSF51905">
    <property type="entry name" value="FAD/NAD(P)-binding domain"/>
    <property type="match status" value="1"/>
</dbReference>
<dbReference type="PANTHER" id="PTHR43539">
    <property type="entry name" value="FLAVIN-BINDING MONOOXYGENASE-LIKE PROTEIN (AFU_ORTHOLOGUE AFUA_4G09220)"/>
    <property type="match status" value="1"/>
</dbReference>
<keyword evidence="6" id="KW-1185">Reference proteome</keyword>
<feature type="region of interest" description="Disordered" evidence="4">
    <location>
        <begin position="172"/>
        <end position="193"/>
    </location>
</feature>
<evidence type="ECO:0000313" key="5">
    <source>
        <dbReference type="EMBL" id="KAK4497323.1"/>
    </source>
</evidence>
<evidence type="ECO:0000313" key="6">
    <source>
        <dbReference type="Proteomes" id="UP001305779"/>
    </source>
</evidence>
<gene>
    <name evidence="5" type="ORF">PRZ48_011773</name>
</gene>
<dbReference type="PANTHER" id="PTHR43539:SF68">
    <property type="entry name" value="FLAVIN-BINDING MONOOXYGENASE-LIKE PROTEIN (AFU_ORTHOLOGUE AFUA_4G09220)"/>
    <property type="match status" value="1"/>
</dbReference>
<keyword evidence="3" id="KW-0560">Oxidoreductase</keyword>
<reference evidence="5 6" key="1">
    <citation type="journal article" date="2023" name="G3 (Bethesda)">
        <title>A chromosome-level genome assembly of Zasmidium syzygii isolated from banana leaves.</title>
        <authorList>
            <person name="van Westerhoven A.C."/>
            <person name="Mehrabi R."/>
            <person name="Talebi R."/>
            <person name="Steentjes M.B.F."/>
            <person name="Corcolon B."/>
            <person name="Chong P.A."/>
            <person name="Kema G.H.J."/>
            <person name="Seidl M.F."/>
        </authorList>
    </citation>
    <scope>NUCLEOTIDE SEQUENCE [LARGE SCALE GENOMIC DNA]</scope>
    <source>
        <strain evidence="5 6">P124</strain>
    </source>
</reference>
<organism evidence="5 6">
    <name type="scientific">Zasmidium cellare</name>
    <name type="common">Wine cellar mold</name>
    <name type="synonym">Racodium cellare</name>
    <dbReference type="NCBI Taxonomy" id="395010"/>
    <lineage>
        <taxon>Eukaryota</taxon>
        <taxon>Fungi</taxon>
        <taxon>Dikarya</taxon>
        <taxon>Ascomycota</taxon>
        <taxon>Pezizomycotina</taxon>
        <taxon>Dothideomycetes</taxon>
        <taxon>Dothideomycetidae</taxon>
        <taxon>Mycosphaerellales</taxon>
        <taxon>Mycosphaerellaceae</taxon>
        <taxon>Zasmidium</taxon>
    </lineage>
</organism>
<evidence type="ECO:0000256" key="4">
    <source>
        <dbReference type="SAM" id="MobiDB-lite"/>
    </source>
</evidence>
<evidence type="ECO:0008006" key="7">
    <source>
        <dbReference type="Google" id="ProtNLM"/>
    </source>
</evidence>
<proteinExistence type="predicted"/>
<keyword evidence="1" id="KW-0285">Flavoprotein</keyword>
<protein>
    <recommendedName>
        <fullName evidence="7">Flavin-containing monooxygenase</fullName>
    </recommendedName>
</protein>